<protein>
    <recommendedName>
        <fullName evidence="4">IPT/TIG domain-containing protein</fullName>
    </recommendedName>
</protein>
<dbReference type="RefSeq" id="WP_188970807.1">
    <property type="nucleotide sequence ID" value="NZ_BMOL01000006.1"/>
</dbReference>
<dbReference type="EMBL" id="BMOL01000006">
    <property type="protein sequence ID" value="GGL79346.1"/>
    <property type="molecule type" value="Genomic_DNA"/>
</dbReference>
<reference evidence="3" key="1">
    <citation type="journal article" date="2019" name="Int. J. Syst. Evol. Microbiol.">
        <title>The Global Catalogue of Microorganisms (GCM) 10K type strain sequencing project: providing services to taxonomists for standard genome sequencing and annotation.</title>
        <authorList>
            <consortium name="The Broad Institute Genomics Platform"/>
            <consortium name="The Broad Institute Genome Sequencing Center for Infectious Disease"/>
            <person name="Wu L."/>
            <person name="Ma J."/>
        </authorList>
    </citation>
    <scope>NUCLEOTIDE SEQUENCE [LARGE SCALE GENOMIC DNA]</scope>
    <source>
        <strain evidence="3">JCM 15442</strain>
    </source>
</reference>
<feature type="chain" id="PRO_5046497206" description="IPT/TIG domain-containing protein" evidence="1">
    <location>
        <begin position="21"/>
        <end position="337"/>
    </location>
</feature>
<accession>A0ABQ2G7Q8</accession>
<keyword evidence="1" id="KW-0732">Signal</keyword>
<evidence type="ECO:0000313" key="2">
    <source>
        <dbReference type="EMBL" id="GGL79346.1"/>
    </source>
</evidence>
<evidence type="ECO:0000313" key="3">
    <source>
        <dbReference type="Proteomes" id="UP000639973"/>
    </source>
</evidence>
<evidence type="ECO:0008006" key="4">
    <source>
        <dbReference type="Google" id="ProtNLM"/>
    </source>
</evidence>
<comment type="caution">
    <text evidence="2">The sequence shown here is derived from an EMBL/GenBank/DDBJ whole genome shotgun (WGS) entry which is preliminary data.</text>
</comment>
<keyword evidence="3" id="KW-1185">Reference proteome</keyword>
<sequence>MRIPLRLFTLVALATSSALAQDAPLPLTIAPSPVTTDGNVAAFPTDLILALPQAGDAQVPGLAFDTGGSITITLPPAFIRVAERPINVAVPRGWPQADVCCYVASAVGNVLTITFTTPVRTDGPDAPGVKILAHIRGGAFRNPSAGTYPIVAQVRESPGAAPRSAVGSVTILGAVPAARIAPTNFLLPRGANANGQTVAVNRPAPALLGFLLWRNGTPLNGVGVLPAQPSQYPKYNGGLLVRDANGDGILTLPGDEVVGGIIGKAPSGATGQSAQSPLRANGTPILSGQLNGYGTTEPVAGLLPVRFTAGSLAGEYTPTFELSGGNSVQMTIRAVKP</sequence>
<organism evidence="2 3">
    <name type="scientific">Deinococcus aerolatus</name>
    <dbReference type="NCBI Taxonomy" id="522487"/>
    <lineage>
        <taxon>Bacteria</taxon>
        <taxon>Thermotogati</taxon>
        <taxon>Deinococcota</taxon>
        <taxon>Deinococci</taxon>
        <taxon>Deinococcales</taxon>
        <taxon>Deinococcaceae</taxon>
        <taxon>Deinococcus</taxon>
    </lineage>
</organism>
<name>A0ABQ2G7Q8_9DEIO</name>
<proteinExistence type="predicted"/>
<dbReference type="Proteomes" id="UP000639973">
    <property type="component" value="Unassembled WGS sequence"/>
</dbReference>
<gene>
    <name evidence="2" type="ORF">GCM10010840_16540</name>
</gene>
<evidence type="ECO:0000256" key="1">
    <source>
        <dbReference type="SAM" id="SignalP"/>
    </source>
</evidence>
<feature type="signal peptide" evidence="1">
    <location>
        <begin position="1"/>
        <end position="20"/>
    </location>
</feature>